<keyword evidence="1" id="KW-1133">Transmembrane helix</keyword>
<sequence length="62" mass="6862">MYYISLAVSSILSSALIIVVLMLYNTIESIIKIIGLGMTDHPLAIDKKKDKVLNKNQAKSLK</sequence>
<keyword evidence="3" id="KW-1185">Reference proteome</keyword>
<accession>T2KM84</accession>
<feature type="transmembrane region" description="Helical" evidence="1">
    <location>
        <begin position="6"/>
        <end position="24"/>
    </location>
</feature>
<dbReference type="EMBL" id="HG315671">
    <property type="protein sequence ID" value="CDF79551.1"/>
    <property type="molecule type" value="Genomic_DNA"/>
</dbReference>
<dbReference type="HOGENOM" id="CLU_2897588_0_0_10"/>
<dbReference type="PATRIC" id="fig|1347342.6.peg.1843"/>
<evidence type="ECO:0000256" key="1">
    <source>
        <dbReference type="SAM" id="Phobius"/>
    </source>
</evidence>
<dbReference type="AlphaFoldDB" id="T2KM84"/>
<proteinExistence type="predicted"/>
<dbReference type="Proteomes" id="UP000016160">
    <property type="component" value="Chromosome"/>
</dbReference>
<organism evidence="2 3">
    <name type="scientific">Formosa agariphila (strain DSM 15362 / KCTC 12365 / LMG 23005 / KMM 3901 / M-2Alg 35-1)</name>
    <dbReference type="NCBI Taxonomy" id="1347342"/>
    <lineage>
        <taxon>Bacteria</taxon>
        <taxon>Pseudomonadati</taxon>
        <taxon>Bacteroidota</taxon>
        <taxon>Flavobacteriia</taxon>
        <taxon>Flavobacteriales</taxon>
        <taxon>Flavobacteriaceae</taxon>
        <taxon>Formosa</taxon>
    </lineage>
</organism>
<gene>
    <name evidence="2" type="ORF">BN863_18390</name>
</gene>
<evidence type="ECO:0000313" key="2">
    <source>
        <dbReference type="EMBL" id="CDF79551.1"/>
    </source>
</evidence>
<keyword evidence="1" id="KW-0472">Membrane</keyword>
<reference evidence="2 3" key="1">
    <citation type="journal article" date="2013" name="Appl. Environ. Microbiol.">
        <title>The genome of the alga-associated marine flavobacterium Formosa agariphila KMM 3901T reveals a broad potential for degradation of algal polysaccharides.</title>
        <authorList>
            <person name="Mann A.J."/>
            <person name="Hahnke R.L."/>
            <person name="Huang S."/>
            <person name="Werner J."/>
            <person name="Xing P."/>
            <person name="Barbeyron T."/>
            <person name="Huettel B."/>
            <person name="Stueber K."/>
            <person name="Reinhardt R."/>
            <person name="Harder J."/>
            <person name="Gloeckner F.O."/>
            <person name="Amann R.I."/>
            <person name="Teeling H."/>
        </authorList>
    </citation>
    <scope>NUCLEOTIDE SEQUENCE [LARGE SCALE GENOMIC DNA]</scope>
    <source>
        <strain evidence="3">DSM 15362 / KCTC 12365 / LMG 23005 / KMM 3901</strain>
    </source>
</reference>
<keyword evidence="1" id="KW-0812">Transmembrane</keyword>
<evidence type="ECO:0000313" key="3">
    <source>
        <dbReference type="Proteomes" id="UP000016160"/>
    </source>
</evidence>
<name>T2KM84_FORAG</name>
<protein>
    <submittedName>
        <fullName evidence="2">Uncharacterized protein</fullName>
    </submittedName>
</protein>